<dbReference type="Pfam" id="PF01467">
    <property type="entry name" value="CTP_transf_like"/>
    <property type="match status" value="1"/>
</dbReference>
<proteinExistence type="predicted"/>
<reference evidence="4" key="1">
    <citation type="submission" date="2021-01" db="EMBL/GenBank/DDBJ databases">
        <authorList>
            <person name="Corre E."/>
            <person name="Pelletier E."/>
            <person name="Niang G."/>
            <person name="Scheremetjew M."/>
            <person name="Finn R."/>
            <person name="Kale V."/>
            <person name="Holt S."/>
            <person name="Cochrane G."/>
            <person name="Meng A."/>
            <person name="Brown T."/>
            <person name="Cohen L."/>
        </authorList>
    </citation>
    <scope>NUCLEOTIDE SEQUENCE</scope>
    <source>
        <strain evidence="4">379</strain>
    </source>
</reference>
<dbReference type="InterPro" id="IPR004821">
    <property type="entry name" value="Cyt_trans-like"/>
</dbReference>
<dbReference type="SUPFAM" id="SSF52374">
    <property type="entry name" value="Nucleotidylyl transferase"/>
    <property type="match status" value="1"/>
</dbReference>
<feature type="domain" description="Cytidyltransferase-like" evidence="3">
    <location>
        <begin position="13"/>
        <end position="142"/>
    </location>
</feature>
<evidence type="ECO:0000259" key="3">
    <source>
        <dbReference type="Pfam" id="PF01467"/>
    </source>
</evidence>
<evidence type="ECO:0000313" key="4">
    <source>
        <dbReference type="EMBL" id="CAE0520190.1"/>
    </source>
</evidence>
<organism evidence="4">
    <name type="scientific">Emiliania huxleyi</name>
    <name type="common">Coccolithophore</name>
    <name type="synonym">Pontosphaera huxleyi</name>
    <dbReference type="NCBI Taxonomy" id="2903"/>
    <lineage>
        <taxon>Eukaryota</taxon>
        <taxon>Haptista</taxon>
        <taxon>Haptophyta</taxon>
        <taxon>Prymnesiophyceae</taxon>
        <taxon>Isochrysidales</taxon>
        <taxon>Noelaerhabdaceae</taxon>
        <taxon>Emiliania</taxon>
    </lineage>
</organism>
<dbReference type="EMBL" id="HBIR01000235">
    <property type="protein sequence ID" value="CAE0520190.1"/>
    <property type="molecule type" value="Transcribed_RNA"/>
</dbReference>
<gene>
    <name evidence="4" type="ORF">EHUX00137_LOCUS171</name>
</gene>
<dbReference type="AlphaFoldDB" id="A0A7S3RCU9"/>
<accession>A0A7S3RCU9</accession>
<sequence>MEWPGSSAKKVLVSGCFDLLHSGHVEFFQEAATLGELYVRIGTSDNVQALKGRAPMYSDEERLFMVRQIKGVHNAALSVGSGRFDFVEDAKELRPDIYFVNDDASQLEERMSLFEKAGLDVRIVVAPRKAAPGLEERSSTSMKERLREMLAAEDAAKQQLPMEAFHRSLPWRFCFCGGWMDLKWCNELWSGCAITINIAFHEGICRDECGLATSSRKWAAKLWNGGMPKHLGPLRAAQFLWGAENFDAAATEERLYWAGSQDHCGLLFSGVNKLCYAGGRHWPHTVVSLCDPADPRQAAIFAWLERVVHIVDIPFVSRPPGYNSQEVNRLKDPSVPLAEKVRIVRTLAEASEQAWEAILAMDAAKLGKALSDTMAAWEAMLPYTTDPYRGKDAAKSEELRAFVARHGFPHTAGCLFSGAGGGFLMVVSEASVEGAMKMRINTDPVVLPYGSSTIEEAHSAPRAGPPPSKPPWGVATPWHLDVDGRPFPDKAPDASQLATQMWRSASFACSRVVANARSCLLFDSCVEACNSDARVATVAAVAVASVVGVALGRGLR</sequence>
<keyword evidence="1" id="KW-0808">Transferase</keyword>
<evidence type="ECO:0000256" key="1">
    <source>
        <dbReference type="ARBA" id="ARBA00022679"/>
    </source>
</evidence>
<dbReference type="PANTHER" id="PTHR43793:SF1">
    <property type="entry name" value="FAD SYNTHASE"/>
    <property type="match status" value="1"/>
</dbReference>
<dbReference type="GO" id="GO:0016779">
    <property type="term" value="F:nucleotidyltransferase activity"/>
    <property type="evidence" value="ECO:0007669"/>
    <property type="project" value="UniProtKB-KW"/>
</dbReference>
<evidence type="ECO:0000256" key="2">
    <source>
        <dbReference type="ARBA" id="ARBA00022695"/>
    </source>
</evidence>
<protein>
    <recommendedName>
        <fullName evidence="3">Cytidyltransferase-like domain-containing protein</fullName>
    </recommendedName>
</protein>
<name>A0A7S3RCU9_EMIHU</name>
<dbReference type="InterPro" id="IPR050385">
    <property type="entry name" value="Archaeal_FAD_synthase"/>
</dbReference>
<dbReference type="PANTHER" id="PTHR43793">
    <property type="entry name" value="FAD SYNTHASE"/>
    <property type="match status" value="1"/>
</dbReference>
<dbReference type="Gene3D" id="3.40.50.620">
    <property type="entry name" value="HUPs"/>
    <property type="match status" value="1"/>
</dbReference>
<keyword evidence="2" id="KW-0548">Nucleotidyltransferase</keyword>
<dbReference type="InterPro" id="IPR014729">
    <property type="entry name" value="Rossmann-like_a/b/a_fold"/>
</dbReference>
<dbReference type="NCBIfam" id="TIGR00125">
    <property type="entry name" value="cyt_tran_rel"/>
    <property type="match status" value="1"/>
</dbReference>